<name>A0A2Z2PA63_9GAMM</name>
<evidence type="ECO:0000256" key="1">
    <source>
        <dbReference type="SAM" id="MobiDB-lite"/>
    </source>
</evidence>
<gene>
    <name evidence="2" type="ORF">IMCC3135_33665</name>
</gene>
<dbReference type="RefSeq" id="WP_088921504.1">
    <property type="nucleotide sequence ID" value="NZ_CP018632.1"/>
</dbReference>
<sequence>MTISDIENDTSNTIASENNELRHGDHASDIRGSEDQADNGQTAPRHGPDTIAAANKEMRQDIRSDEIRDDEEYLGEPLADKSDVTAPMHDADNPINDASKVPGVDPDKIEAMRDESRHAIDLSQGRLRDVNLTQGRSIIEAQFDDRGPATHLEPDAEQ</sequence>
<feature type="compositionally biased region" description="Polar residues" evidence="1">
    <location>
        <begin position="1"/>
        <end position="18"/>
    </location>
</feature>
<dbReference type="Proteomes" id="UP000250079">
    <property type="component" value="Chromosome"/>
</dbReference>
<dbReference type="EMBL" id="CP018632">
    <property type="protein sequence ID" value="ASJ76774.1"/>
    <property type="molecule type" value="Genomic_DNA"/>
</dbReference>
<reference evidence="2 3" key="1">
    <citation type="submission" date="2016-12" db="EMBL/GenBank/DDBJ databases">
        <authorList>
            <person name="Song W.-J."/>
            <person name="Kurnit D.M."/>
        </authorList>
    </citation>
    <scope>NUCLEOTIDE SEQUENCE [LARGE SCALE GENOMIC DNA]</scope>
    <source>
        <strain evidence="2 3">IMCC3135</strain>
    </source>
</reference>
<dbReference type="AlphaFoldDB" id="A0A2Z2PA63"/>
<evidence type="ECO:0000313" key="3">
    <source>
        <dbReference type="Proteomes" id="UP000250079"/>
    </source>
</evidence>
<keyword evidence="3" id="KW-1185">Reference proteome</keyword>
<organism evidence="2 3">
    <name type="scientific">Granulosicoccus antarcticus IMCC3135</name>
    <dbReference type="NCBI Taxonomy" id="1192854"/>
    <lineage>
        <taxon>Bacteria</taxon>
        <taxon>Pseudomonadati</taxon>
        <taxon>Pseudomonadota</taxon>
        <taxon>Gammaproteobacteria</taxon>
        <taxon>Chromatiales</taxon>
        <taxon>Granulosicoccaceae</taxon>
        <taxon>Granulosicoccus</taxon>
    </lineage>
</organism>
<feature type="compositionally biased region" description="Basic and acidic residues" evidence="1">
    <location>
        <begin position="56"/>
        <end position="66"/>
    </location>
</feature>
<feature type="compositionally biased region" description="Basic and acidic residues" evidence="1">
    <location>
        <begin position="19"/>
        <end position="34"/>
    </location>
</feature>
<dbReference type="KEGG" id="gai:IMCC3135_33665"/>
<feature type="region of interest" description="Disordered" evidence="1">
    <location>
        <begin position="1"/>
        <end position="106"/>
    </location>
</feature>
<accession>A0A2Z2PA63</accession>
<evidence type="ECO:0000313" key="2">
    <source>
        <dbReference type="EMBL" id="ASJ76774.1"/>
    </source>
</evidence>
<proteinExistence type="predicted"/>
<protein>
    <submittedName>
        <fullName evidence="2">Uncharacterized protein</fullName>
    </submittedName>
</protein>